<sequence length="134" mass="15590">MKSQYYPKVLMKKLSRQTRGFSPSLSDLDSIIGRISRNAFSNASSSRPVSPRVVNANRAWQKPAAWQDKRAKHKISTHHRVSLKHRELRAKARKGRRTELKTRKRQAETRAVFANAVKHTRGRYPKTSWRRSGR</sequence>
<comment type="caution">
    <text evidence="2">The sequence shown here is derived from an EMBL/GenBank/DDBJ whole genome shotgun (WGS) entry which is preliminary data.</text>
</comment>
<proteinExistence type="predicted"/>
<accession>A0A8T4L0N5</accession>
<reference evidence="2" key="2">
    <citation type="submission" date="2021-05" db="EMBL/GenBank/DDBJ databases">
        <title>Protein family content uncovers lineage relationships and bacterial pathway maintenance mechanisms in DPANN archaea.</title>
        <authorList>
            <person name="Castelle C.J."/>
            <person name="Meheust R."/>
            <person name="Jaffe A.L."/>
            <person name="Seitz K."/>
            <person name="Gong X."/>
            <person name="Baker B.J."/>
            <person name="Banfield J.F."/>
        </authorList>
    </citation>
    <scope>NUCLEOTIDE SEQUENCE</scope>
    <source>
        <strain evidence="2">RIFCSPLOWO2_01_FULL_43_13</strain>
    </source>
</reference>
<evidence type="ECO:0000256" key="1">
    <source>
        <dbReference type="SAM" id="MobiDB-lite"/>
    </source>
</evidence>
<evidence type="ECO:0000313" key="2">
    <source>
        <dbReference type="EMBL" id="MBS3058460.1"/>
    </source>
</evidence>
<name>A0A8T4L0N5_9ARCH</name>
<dbReference type="AlphaFoldDB" id="A0A8T4L0N5"/>
<evidence type="ECO:0000313" key="3">
    <source>
        <dbReference type="Proteomes" id="UP000680185"/>
    </source>
</evidence>
<reference evidence="2" key="1">
    <citation type="submission" date="2021-03" db="EMBL/GenBank/DDBJ databases">
        <authorList>
            <person name="Jaffe A."/>
        </authorList>
    </citation>
    <scope>NUCLEOTIDE SEQUENCE</scope>
    <source>
        <strain evidence="2">RIFCSPLOWO2_01_FULL_43_13</strain>
    </source>
</reference>
<feature type="region of interest" description="Disordered" evidence="1">
    <location>
        <begin position="61"/>
        <end position="106"/>
    </location>
</feature>
<organism evidence="2 3">
    <name type="scientific">Candidatus Iainarchaeum sp</name>
    <dbReference type="NCBI Taxonomy" id="3101447"/>
    <lineage>
        <taxon>Archaea</taxon>
        <taxon>Candidatus Iainarchaeota</taxon>
        <taxon>Candidatus Iainarchaeia</taxon>
        <taxon>Candidatus Iainarchaeales</taxon>
        <taxon>Candidatus Iainarchaeaceae</taxon>
        <taxon>Candidatus Iainarchaeum</taxon>
    </lineage>
</organism>
<protein>
    <submittedName>
        <fullName evidence="2">Uncharacterized protein</fullName>
    </submittedName>
</protein>
<feature type="compositionally biased region" description="Basic residues" evidence="1">
    <location>
        <begin position="70"/>
        <end position="96"/>
    </location>
</feature>
<feature type="compositionally biased region" description="Basic and acidic residues" evidence="1">
    <location>
        <begin position="97"/>
        <end position="106"/>
    </location>
</feature>
<dbReference type="Proteomes" id="UP000680185">
    <property type="component" value="Unassembled WGS sequence"/>
</dbReference>
<dbReference type="EMBL" id="JAGVWB010000023">
    <property type="protein sequence ID" value="MBS3058460.1"/>
    <property type="molecule type" value="Genomic_DNA"/>
</dbReference>
<gene>
    <name evidence="2" type="ORF">J4478_03620</name>
</gene>